<proteinExistence type="predicted"/>
<name>A0A2K3JP50_TRIPR</name>
<dbReference type="EMBL" id="ASHM01072873">
    <property type="protein sequence ID" value="PNX55804.1"/>
    <property type="molecule type" value="Genomic_DNA"/>
</dbReference>
<reference evidence="1 2" key="2">
    <citation type="journal article" date="2017" name="Front. Plant Sci.">
        <title>Gene Classification and Mining of Molecular Markers Useful in Red Clover (Trifolium pratense) Breeding.</title>
        <authorList>
            <person name="Istvanek J."/>
            <person name="Dluhosova J."/>
            <person name="Dluhos P."/>
            <person name="Patkova L."/>
            <person name="Nedelnik J."/>
            <person name="Repkova J."/>
        </authorList>
    </citation>
    <scope>NUCLEOTIDE SEQUENCE [LARGE SCALE GENOMIC DNA]</scope>
    <source>
        <strain evidence="2">cv. Tatra</strain>
        <tissue evidence="1">Young leaves</tissue>
    </source>
</reference>
<dbReference type="Proteomes" id="UP000236291">
    <property type="component" value="Unassembled WGS sequence"/>
</dbReference>
<reference evidence="1 2" key="1">
    <citation type="journal article" date="2014" name="Am. J. Bot.">
        <title>Genome assembly and annotation for red clover (Trifolium pratense; Fabaceae).</title>
        <authorList>
            <person name="Istvanek J."/>
            <person name="Jaros M."/>
            <person name="Krenek A."/>
            <person name="Repkova J."/>
        </authorList>
    </citation>
    <scope>NUCLEOTIDE SEQUENCE [LARGE SCALE GENOMIC DNA]</scope>
    <source>
        <strain evidence="2">cv. Tatra</strain>
        <tissue evidence="1">Young leaves</tissue>
    </source>
</reference>
<evidence type="ECO:0000313" key="1">
    <source>
        <dbReference type="EMBL" id="PNX55804.1"/>
    </source>
</evidence>
<protein>
    <submittedName>
        <fullName evidence="1">Uncharacterized protein</fullName>
    </submittedName>
</protein>
<sequence>MLRMLVGLGEIESQALPLFAISWKDNKYLKFADHLSHNHAFRNCHRRKSHKFNHKEDPRVIYLEGSYDMSVLSLYGKHMARHI</sequence>
<accession>A0A2K3JP50</accession>
<organism evidence="1 2">
    <name type="scientific">Trifolium pratense</name>
    <name type="common">Red clover</name>
    <dbReference type="NCBI Taxonomy" id="57577"/>
    <lineage>
        <taxon>Eukaryota</taxon>
        <taxon>Viridiplantae</taxon>
        <taxon>Streptophyta</taxon>
        <taxon>Embryophyta</taxon>
        <taxon>Tracheophyta</taxon>
        <taxon>Spermatophyta</taxon>
        <taxon>Magnoliopsida</taxon>
        <taxon>eudicotyledons</taxon>
        <taxon>Gunneridae</taxon>
        <taxon>Pentapetalae</taxon>
        <taxon>rosids</taxon>
        <taxon>fabids</taxon>
        <taxon>Fabales</taxon>
        <taxon>Fabaceae</taxon>
        <taxon>Papilionoideae</taxon>
        <taxon>50 kb inversion clade</taxon>
        <taxon>NPAAA clade</taxon>
        <taxon>Hologalegina</taxon>
        <taxon>IRL clade</taxon>
        <taxon>Trifolieae</taxon>
        <taxon>Trifolium</taxon>
    </lineage>
</organism>
<comment type="caution">
    <text evidence="1">The sequence shown here is derived from an EMBL/GenBank/DDBJ whole genome shotgun (WGS) entry which is preliminary data.</text>
</comment>
<evidence type="ECO:0000313" key="2">
    <source>
        <dbReference type="Proteomes" id="UP000236291"/>
    </source>
</evidence>
<gene>
    <name evidence="1" type="ORF">L195_g049435</name>
</gene>
<dbReference type="AlphaFoldDB" id="A0A2K3JP50"/>